<evidence type="ECO:0000313" key="1">
    <source>
        <dbReference type="EMBL" id="JAH56017.1"/>
    </source>
</evidence>
<reference evidence="1" key="2">
    <citation type="journal article" date="2015" name="Fish Shellfish Immunol.">
        <title>Early steps in the European eel (Anguilla anguilla)-Vibrio vulnificus interaction in the gills: Role of the RtxA13 toxin.</title>
        <authorList>
            <person name="Callol A."/>
            <person name="Pajuelo D."/>
            <person name="Ebbesson L."/>
            <person name="Teles M."/>
            <person name="MacKenzie S."/>
            <person name="Amaro C."/>
        </authorList>
    </citation>
    <scope>NUCLEOTIDE SEQUENCE</scope>
</reference>
<protein>
    <submittedName>
        <fullName evidence="1">Uncharacterized protein</fullName>
    </submittedName>
</protein>
<proteinExistence type="predicted"/>
<accession>A0A0E9TRD3</accession>
<reference evidence="1" key="1">
    <citation type="submission" date="2014-11" db="EMBL/GenBank/DDBJ databases">
        <authorList>
            <person name="Amaro Gonzalez C."/>
        </authorList>
    </citation>
    <scope>NUCLEOTIDE SEQUENCE</scope>
</reference>
<dbReference type="AlphaFoldDB" id="A0A0E9TRD3"/>
<organism evidence="1">
    <name type="scientific">Anguilla anguilla</name>
    <name type="common">European freshwater eel</name>
    <name type="synonym">Muraena anguilla</name>
    <dbReference type="NCBI Taxonomy" id="7936"/>
    <lineage>
        <taxon>Eukaryota</taxon>
        <taxon>Metazoa</taxon>
        <taxon>Chordata</taxon>
        <taxon>Craniata</taxon>
        <taxon>Vertebrata</taxon>
        <taxon>Euteleostomi</taxon>
        <taxon>Actinopterygii</taxon>
        <taxon>Neopterygii</taxon>
        <taxon>Teleostei</taxon>
        <taxon>Anguilliformes</taxon>
        <taxon>Anguillidae</taxon>
        <taxon>Anguilla</taxon>
    </lineage>
</organism>
<sequence>MKLKCPPPPTVSFSHTGVCDTVHRGLLLLFRYPGGTALTFETPSVFRAMTQQDLPPL</sequence>
<dbReference type="EMBL" id="GBXM01052560">
    <property type="protein sequence ID" value="JAH56017.1"/>
    <property type="molecule type" value="Transcribed_RNA"/>
</dbReference>
<name>A0A0E9TRD3_ANGAN</name>